<dbReference type="InterPro" id="IPR038987">
    <property type="entry name" value="MoeA-like"/>
</dbReference>
<evidence type="ECO:0000256" key="12">
    <source>
        <dbReference type="ARBA" id="ARBA00023268"/>
    </source>
</evidence>
<comment type="similarity">
    <text evidence="4">In the C-terminal section; belongs to the MoeA family.</text>
</comment>
<dbReference type="Gene3D" id="2.40.340.10">
    <property type="entry name" value="MoeA, C-terminal, domain IV"/>
    <property type="match status" value="1"/>
</dbReference>
<dbReference type="SMART" id="SM00852">
    <property type="entry name" value="MoCF_biosynth"/>
    <property type="match status" value="2"/>
</dbReference>
<dbReference type="Gene3D" id="2.170.190.11">
    <property type="entry name" value="Molybdopterin biosynthesis moea protein, domain 3"/>
    <property type="match status" value="1"/>
</dbReference>
<dbReference type="RefSeq" id="XP_021277810.1">
    <property type="nucleotide sequence ID" value="XM_021422135.1"/>
</dbReference>
<evidence type="ECO:0000256" key="4">
    <source>
        <dbReference type="ARBA" id="ARBA00008339"/>
    </source>
</evidence>
<evidence type="ECO:0000256" key="14">
    <source>
        <dbReference type="SAM" id="MobiDB-lite"/>
    </source>
</evidence>
<dbReference type="GO" id="GO:0046872">
    <property type="term" value="F:metal ion binding"/>
    <property type="evidence" value="ECO:0007669"/>
    <property type="project" value="UniProtKB-UniRule"/>
</dbReference>
<protein>
    <recommendedName>
        <fullName evidence="13">Molybdopterin biosynthesis protein CNX1</fullName>
    </recommendedName>
    <alternativeName>
        <fullName evidence="13">Molybdenum cofactor biosynthesis enzyme CNX1</fullName>
    </alternativeName>
    <domain>
        <recommendedName>
            <fullName evidence="13">Molybdopterin molybdenumtransferase</fullName>
            <shortName evidence="13">MPT Mo-transferase</shortName>
            <ecNumber evidence="13">2.10.1.1</ecNumber>
        </recommendedName>
        <alternativeName>
            <fullName evidence="13">Domain E</fullName>
        </alternativeName>
    </domain>
    <domain>
        <recommendedName>
            <fullName evidence="13">Molybdopterin adenylyltransferase</fullName>
            <shortName evidence="13">MPT adenylyltransferase</shortName>
            <ecNumber evidence="13">2.7.7.75</ecNumber>
        </recommendedName>
        <alternativeName>
            <fullName evidence="13">Domain G</fullName>
        </alternativeName>
    </domain>
</protein>
<dbReference type="Proteomes" id="UP000504621">
    <property type="component" value="Unplaced"/>
</dbReference>
<evidence type="ECO:0000256" key="6">
    <source>
        <dbReference type="ARBA" id="ARBA00022679"/>
    </source>
</evidence>
<keyword evidence="10 13" id="KW-0460">Magnesium</keyword>
<comment type="function">
    <text evidence="13">Catalyzes two steps in the biosynthesis of the molybdenum cofactor. In the first step, molybdopterin is adenylated. Subsequently, molybdate is inserted into adenylated molybdopterin and AMP is released.</text>
</comment>
<evidence type="ECO:0000256" key="8">
    <source>
        <dbReference type="ARBA" id="ARBA00022741"/>
    </source>
</evidence>
<feature type="domain" description="MoaB/Mog" evidence="15">
    <location>
        <begin position="480"/>
        <end position="629"/>
    </location>
</feature>
<keyword evidence="6 13" id="KW-0808">Transferase</keyword>
<evidence type="ECO:0000256" key="10">
    <source>
        <dbReference type="ARBA" id="ARBA00022842"/>
    </source>
</evidence>
<dbReference type="RefSeq" id="XP_021277812.1">
    <property type="nucleotide sequence ID" value="XM_021422137.1"/>
</dbReference>
<dbReference type="EC" id="2.10.1.1" evidence="13"/>
<dbReference type="AlphaFoldDB" id="A0A6J0ZT93"/>
<dbReference type="EC" id="2.7.7.75" evidence="13"/>
<accession>A0A6J0ZT93</accession>
<dbReference type="CDD" id="cd00887">
    <property type="entry name" value="MoeA"/>
    <property type="match status" value="1"/>
</dbReference>
<organism evidence="16 18">
    <name type="scientific">Herrania umbratica</name>
    <dbReference type="NCBI Taxonomy" id="108875"/>
    <lineage>
        <taxon>Eukaryota</taxon>
        <taxon>Viridiplantae</taxon>
        <taxon>Streptophyta</taxon>
        <taxon>Embryophyta</taxon>
        <taxon>Tracheophyta</taxon>
        <taxon>Spermatophyta</taxon>
        <taxon>Magnoliopsida</taxon>
        <taxon>eudicotyledons</taxon>
        <taxon>Gunneridae</taxon>
        <taxon>Pentapetalae</taxon>
        <taxon>rosids</taxon>
        <taxon>malvids</taxon>
        <taxon>Malvales</taxon>
        <taxon>Malvaceae</taxon>
        <taxon>Byttnerioideae</taxon>
        <taxon>Herrania</taxon>
    </lineage>
</organism>
<evidence type="ECO:0000256" key="1">
    <source>
        <dbReference type="ARBA" id="ARBA00001946"/>
    </source>
</evidence>
<dbReference type="NCBIfam" id="TIGR00177">
    <property type="entry name" value="molyb_syn"/>
    <property type="match status" value="2"/>
</dbReference>
<dbReference type="FunFam" id="2.170.190.11:FF:000001">
    <property type="entry name" value="Molybdopterin molybdenumtransferase"/>
    <property type="match status" value="1"/>
</dbReference>
<comment type="similarity">
    <text evidence="3">In the N-terminal section; belongs to the MoaB/Mog family.</text>
</comment>
<keyword evidence="5 13" id="KW-0500">Molybdenum</keyword>
<dbReference type="InterPro" id="IPR036425">
    <property type="entry name" value="MoaB/Mog-like_dom_sf"/>
</dbReference>
<keyword evidence="8" id="KW-0547">Nucleotide-binding</keyword>
<dbReference type="InterPro" id="IPR036688">
    <property type="entry name" value="MoeA_C_domain_IV_sf"/>
</dbReference>
<name>A0A6J0ZT93_9ROSI</name>
<feature type="region of interest" description="Disordered" evidence="14">
    <location>
        <begin position="634"/>
        <end position="656"/>
    </location>
</feature>
<dbReference type="FunFam" id="3.40.980.10:FF:000002">
    <property type="entry name" value="Molybdopterin molybdenumtransferase"/>
    <property type="match status" value="1"/>
</dbReference>
<dbReference type="GO" id="GO:0061599">
    <property type="term" value="F:molybdopterin molybdotransferase activity"/>
    <property type="evidence" value="ECO:0007669"/>
    <property type="project" value="UniProtKB-UniRule"/>
</dbReference>
<dbReference type="Pfam" id="PF03453">
    <property type="entry name" value="MoeA_N"/>
    <property type="match status" value="1"/>
</dbReference>
<dbReference type="NCBIfam" id="NF045515">
    <property type="entry name" value="Glp_gephyrin"/>
    <property type="match status" value="1"/>
</dbReference>
<dbReference type="Gene3D" id="3.40.980.10">
    <property type="entry name" value="MoaB/Mog-like domain"/>
    <property type="match status" value="2"/>
</dbReference>
<dbReference type="GO" id="GO:0005524">
    <property type="term" value="F:ATP binding"/>
    <property type="evidence" value="ECO:0007669"/>
    <property type="project" value="UniProtKB-UniRule"/>
</dbReference>
<dbReference type="UniPathway" id="UPA00344"/>
<dbReference type="SUPFAM" id="SSF63867">
    <property type="entry name" value="MoeA C-terminal domain-like"/>
    <property type="match status" value="1"/>
</dbReference>
<comment type="cofactor">
    <cofactor evidence="1 13">
        <name>Mg(2+)</name>
        <dbReference type="ChEBI" id="CHEBI:18420"/>
    </cofactor>
</comment>
<evidence type="ECO:0000313" key="18">
    <source>
        <dbReference type="RefSeq" id="XP_021277811.1"/>
    </source>
</evidence>
<dbReference type="InterPro" id="IPR005111">
    <property type="entry name" value="MoeA_C_domain_IV"/>
</dbReference>
<evidence type="ECO:0000256" key="9">
    <source>
        <dbReference type="ARBA" id="ARBA00022840"/>
    </source>
</evidence>
<dbReference type="PANTHER" id="PTHR10192:SF5">
    <property type="entry name" value="GEPHYRIN"/>
    <property type="match status" value="1"/>
</dbReference>
<keyword evidence="16" id="KW-1185">Reference proteome</keyword>
<dbReference type="GO" id="GO:0061598">
    <property type="term" value="F:molybdopterin adenylyltransferase activity"/>
    <property type="evidence" value="ECO:0007669"/>
    <property type="project" value="UniProtKB-UniRule"/>
</dbReference>
<dbReference type="GO" id="GO:0006777">
    <property type="term" value="P:Mo-molybdopterin cofactor biosynthetic process"/>
    <property type="evidence" value="ECO:0007669"/>
    <property type="project" value="UniProtKB-UniRule"/>
</dbReference>
<comment type="catalytic activity">
    <reaction evidence="13">
        <text>molybdopterin + ATP + H(+) = adenylyl-molybdopterin + diphosphate</text>
        <dbReference type="Rhea" id="RHEA:31331"/>
        <dbReference type="ChEBI" id="CHEBI:15378"/>
        <dbReference type="ChEBI" id="CHEBI:30616"/>
        <dbReference type="ChEBI" id="CHEBI:33019"/>
        <dbReference type="ChEBI" id="CHEBI:58698"/>
        <dbReference type="ChEBI" id="CHEBI:62727"/>
    </reaction>
</comment>
<comment type="catalytic activity">
    <reaction evidence="13">
        <text>adenylyl-molybdopterin + molybdate = Mo-molybdopterin + AMP + H(+)</text>
        <dbReference type="Rhea" id="RHEA:35047"/>
        <dbReference type="ChEBI" id="CHEBI:15378"/>
        <dbReference type="ChEBI" id="CHEBI:36264"/>
        <dbReference type="ChEBI" id="CHEBI:62727"/>
        <dbReference type="ChEBI" id="CHEBI:71302"/>
        <dbReference type="ChEBI" id="CHEBI:456215"/>
    </reaction>
</comment>
<comment type="similarity">
    <text evidence="13">Belongs to the MoeA family.</text>
</comment>
<evidence type="ECO:0000313" key="16">
    <source>
        <dbReference type="Proteomes" id="UP000504621"/>
    </source>
</evidence>
<dbReference type="Pfam" id="PF00994">
    <property type="entry name" value="MoCF_biosynth"/>
    <property type="match status" value="2"/>
</dbReference>
<dbReference type="FunFam" id="3.40.980.10:FF:000009">
    <property type="entry name" value="Molybdopterin molybdenumtransferase"/>
    <property type="match status" value="1"/>
</dbReference>
<evidence type="ECO:0000256" key="5">
    <source>
        <dbReference type="ARBA" id="ARBA00022505"/>
    </source>
</evidence>
<dbReference type="InterPro" id="IPR008284">
    <property type="entry name" value="MoCF_biosynth_CS"/>
</dbReference>
<dbReference type="OrthoDB" id="4349954at2759"/>
<dbReference type="FunFam" id="2.40.340.10:FF:000004">
    <property type="entry name" value="Molybdopterin molybdenumtransferase"/>
    <property type="match status" value="1"/>
</dbReference>
<proteinExistence type="inferred from homology"/>
<evidence type="ECO:0000259" key="15">
    <source>
        <dbReference type="SMART" id="SM00852"/>
    </source>
</evidence>
<evidence type="ECO:0000256" key="2">
    <source>
        <dbReference type="ARBA" id="ARBA00005046"/>
    </source>
</evidence>
<keyword evidence="7 13" id="KW-0479">Metal-binding</keyword>
<evidence type="ECO:0000313" key="19">
    <source>
        <dbReference type="RefSeq" id="XP_021277812.1"/>
    </source>
</evidence>
<keyword evidence="9" id="KW-0067">ATP-binding</keyword>
<dbReference type="RefSeq" id="XP_021277811.1">
    <property type="nucleotide sequence ID" value="XM_021422136.1"/>
</dbReference>
<gene>
    <name evidence="17 18 19" type="primary">LOC110411811</name>
</gene>
<evidence type="ECO:0000256" key="13">
    <source>
        <dbReference type="RuleBase" id="RU365090"/>
    </source>
</evidence>
<dbReference type="InterPro" id="IPR001453">
    <property type="entry name" value="MoaB/Mog_dom"/>
</dbReference>
<dbReference type="PROSITE" id="PS01079">
    <property type="entry name" value="MOCF_BIOSYNTHESIS_2"/>
    <property type="match status" value="1"/>
</dbReference>
<dbReference type="GeneID" id="110411811"/>
<keyword evidence="12" id="KW-0511">Multifunctional enzyme</keyword>
<dbReference type="Pfam" id="PF03454">
    <property type="entry name" value="MoeA_C"/>
    <property type="match status" value="1"/>
</dbReference>
<dbReference type="GO" id="GO:0005829">
    <property type="term" value="C:cytosol"/>
    <property type="evidence" value="ECO:0007669"/>
    <property type="project" value="TreeGrafter"/>
</dbReference>
<evidence type="ECO:0000256" key="7">
    <source>
        <dbReference type="ARBA" id="ARBA00022723"/>
    </source>
</evidence>
<feature type="domain" description="MoaB/Mog" evidence="15">
    <location>
        <begin position="194"/>
        <end position="343"/>
    </location>
</feature>
<comment type="pathway">
    <text evidence="2 13">Cofactor biosynthesis; molybdopterin biosynthesis.</text>
</comment>
<reference evidence="17 18" key="1">
    <citation type="submission" date="2025-04" db="UniProtKB">
        <authorList>
            <consortium name="RefSeq"/>
        </authorList>
    </citation>
    <scope>IDENTIFICATION</scope>
    <source>
        <tissue evidence="17 18">Leaf</tissue>
    </source>
</reference>
<sequence length="676" mass="71171">MAESGCVTCGSTDQKMISADEALQIVLSVAQQLPSVTVPLHQALGKVLAQDIRAPDPLPPYPASIKDGYAVVASDGPGEYPVITESRAGNDGVGVTVTPGTVAYVTTGGPIPDGADAVVQVEDTEQVKASSVESKRVRILVQTRKGVDIRPVGCDIQKDALVLKSGERIGASEVGLLATVGVTMVKVQPTPTIAVLSTGDELVEPTTGSLSRGQIRDSNCAMLLAAATQQQCTVLDLGIVGDDKEELERVLDSAFSSGINILLTSGGVSMGDKDFVRPLLEKKGTAHFNKVCMKPGKPLTFAEIYFNQTENVPVNKVLAFGLPGNPVSCLVCFHLFVVPAIRHLAGWANPHLTRVQARLQQPIKTDPVRPEFHHATIRWEINDGSGNPGFVAESTGHQMSSRLLSMKSANALLELPATGRVISAGSSISATIISDLSDLGGTTLRKAALSSDSSSTTALHKSTLSEMTADGAQDVQFKVAILTVSDTVASGGGPDRSGPRAVSVVNSSSEKLGGAKVVSTAVVSDDVGKIKDVLQRWSDIDKMDLILTLGGTGFTPGDVTPEATKELIEKETPGLLYVMMQESLKVTPFAMLSRSAAGIRGSTLIINMPGNPNAVAECLEALLPALKHALKQIKGDKREKHPRHVPHDQATPVDTWERSHKLASAGGIEPTWSCSH</sequence>
<dbReference type="SUPFAM" id="SSF63882">
    <property type="entry name" value="MoeA N-terminal region -like"/>
    <property type="match status" value="1"/>
</dbReference>
<dbReference type="PROSITE" id="PS01078">
    <property type="entry name" value="MOCF_BIOSYNTHESIS_1"/>
    <property type="match status" value="1"/>
</dbReference>
<dbReference type="PANTHER" id="PTHR10192">
    <property type="entry name" value="MOLYBDOPTERIN BIOSYNTHESIS PROTEIN"/>
    <property type="match status" value="1"/>
</dbReference>
<evidence type="ECO:0000256" key="3">
    <source>
        <dbReference type="ARBA" id="ARBA00007589"/>
    </source>
</evidence>
<keyword evidence="11 13" id="KW-0501">Molybdenum cofactor biosynthesis</keyword>
<evidence type="ECO:0000256" key="11">
    <source>
        <dbReference type="ARBA" id="ARBA00023150"/>
    </source>
</evidence>
<dbReference type="Gene3D" id="3.90.105.10">
    <property type="entry name" value="Molybdopterin biosynthesis moea protein, domain 2"/>
    <property type="match status" value="1"/>
</dbReference>
<dbReference type="InterPro" id="IPR005110">
    <property type="entry name" value="MoeA_linker/N"/>
</dbReference>
<dbReference type="SUPFAM" id="SSF53218">
    <property type="entry name" value="Molybdenum cofactor biosynthesis proteins"/>
    <property type="match status" value="2"/>
</dbReference>
<dbReference type="CDD" id="cd00886">
    <property type="entry name" value="MogA_MoaB"/>
    <property type="match status" value="1"/>
</dbReference>
<dbReference type="InterPro" id="IPR036135">
    <property type="entry name" value="MoeA_linker/N_sf"/>
</dbReference>
<evidence type="ECO:0000313" key="17">
    <source>
        <dbReference type="RefSeq" id="XP_021277810.1"/>
    </source>
</evidence>